<organism evidence="1 2">
    <name type="scientific">Comamonas thiooxydans</name>
    <dbReference type="NCBI Taxonomy" id="363952"/>
    <lineage>
        <taxon>Bacteria</taxon>
        <taxon>Pseudomonadati</taxon>
        <taxon>Pseudomonadota</taxon>
        <taxon>Betaproteobacteria</taxon>
        <taxon>Burkholderiales</taxon>
        <taxon>Comamonadaceae</taxon>
        <taxon>Comamonas</taxon>
    </lineage>
</organism>
<dbReference type="Proteomes" id="UP000029549">
    <property type="component" value="Unassembled WGS sequence"/>
</dbReference>
<accession>A0A0E3BVU8</accession>
<dbReference type="RefSeq" id="WP_034396195.1">
    <property type="nucleotide sequence ID" value="NZ_AWTP01000138.1"/>
</dbReference>
<reference evidence="1 2" key="1">
    <citation type="submission" date="2013-09" db="EMBL/GenBank/DDBJ databases">
        <title>High correlation between genotypes and phenotypes of environmental bacteria Comamonas testosteroni strains.</title>
        <authorList>
            <person name="Liu L."/>
            <person name="Zhu W."/>
            <person name="Xia X."/>
            <person name="Xu B."/>
            <person name="Luo M."/>
            <person name="Wang G."/>
        </authorList>
    </citation>
    <scope>NUCLEOTIDE SEQUENCE [LARGE SCALE GENOMIC DNA]</scope>
    <source>
        <strain evidence="1 2">DF2</strain>
    </source>
</reference>
<proteinExistence type="predicted"/>
<comment type="caution">
    <text evidence="1">The sequence shown here is derived from an EMBL/GenBank/DDBJ whole genome shotgun (WGS) entry which is preliminary data.</text>
</comment>
<dbReference type="EMBL" id="AWTP01000138">
    <property type="protein sequence ID" value="KGH06961.1"/>
    <property type="molecule type" value="Genomic_DNA"/>
</dbReference>
<keyword evidence="2" id="KW-1185">Reference proteome</keyword>
<sequence length="679" mass="76906">MAVWGEPTLDLGAEFNFEQALKHEETLLEQLIPAPRGVISMDWSRAGSAGHDYSHRLITKWQDDEELDTFLLVRDGENIHFVYCRDPSHEAGVGLFPSQNEAKQPFDGLDAASLTLDQLGFTSDSFLPGNDSLHFARLLVLMQGLQDERRIFGDLSPRGSEKNMLDHAFQREHFKFVAEACPDQASARPSTPVDAWFEECNRYMRIGSRVLMTESMQHTEGAKFYKDRVFVPYKGFGYRRPYIVRGADGYHHIDMILEGNNRSCAWPVWLNGPHAQHRPATAYLCLERVGLEELSRHLRCRAGRTQRVDVLMLMRDAEKILLQDRKNELGLREWLRQSDHWKRHDITEAEDVEQAIDTAIASWRAEHAGKEARNNETHAYDIERHLNKLHGREQLDARMHQLVMSEVDPLLAKPLLLTRTEAGDYALYTEPTDLDKQTLCAPGEAPTGLHWGWVMRYPFNGRLGKPTAVWLLKFHPLCTEHTVAQWPGMGRYLNAAPQPVTFTELRFFHRAIQASQVWTDTVLSAEHPGLGVAPECMADILTAIARAKVKSGATGFTTESLYVLLPIGVKGSANAKAPFVYACATVDAVMRRVANLEQRMAYALAMKSMDVHVDISQPDSSEIDWVVGACAHPLDVRVRRFPKPMRLLSVPLDAHLKTFMSNSEDHETARGEERVRSNS</sequence>
<dbReference type="AlphaFoldDB" id="A0A0E3BVU8"/>
<protein>
    <submittedName>
        <fullName evidence="1">Uncharacterized protein</fullName>
    </submittedName>
</protein>
<evidence type="ECO:0000313" key="2">
    <source>
        <dbReference type="Proteomes" id="UP000029549"/>
    </source>
</evidence>
<gene>
    <name evidence="1" type="ORF">P608_21600</name>
</gene>
<evidence type="ECO:0000313" key="1">
    <source>
        <dbReference type="EMBL" id="KGH06961.1"/>
    </source>
</evidence>
<name>A0A0E3BVU8_9BURK</name>